<reference evidence="15 16" key="1">
    <citation type="submission" date="2015-01" db="EMBL/GenBank/DDBJ databases">
        <title>Vibrio sp. C94 JCM 19241 whole genome shotgun sequence.</title>
        <authorList>
            <person name="Sawabe T."/>
            <person name="Meirelles P."/>
            <person name="Feng G."/>
            <person name="Sayaka M."/>
            <person name="Hattori M."/>
            <person name="Ohkuma M."/>
        </authorList>
    </citation>
    <scope>NUCLEOTIDE SEQUENCE [LARGE SCALE GENOMIC DNA]</scope>
    <source>
        <strain evidence="16">JCM 19241</strain>
    </source>
</reference>
<dbReference type="Pfam" id="PF16353">
    <property type="entry name" value="LacZ_4"/>
    <property type="match status" value="1"/>
</dbReference>
<dbReference type="GO" id="GO:0004565">
    <property type="term" value="F:beta-galactosidase activity"/>
    <property type="evidence" value="ECO:0007669"/>
    <property type="project" value="UniProtKB-EC"/>
</dbReference>
<evidence type="ECO:0000259" key="14">
    <source>
        <dbReference type="Pfam" id="PF16353"/>
    </source>
</evidence>
<dbReference type="InterPro" id="IPR023232">
    <property type="entry name" value="Glyco_hydro_2_AS"/>
</dbReference>
<evidence type="ECO:0000259" key="11">
    <source>
        <dbReference type="Pfam" id="PF00703"/>
    </source>
</evidence>
<feature type="domain" description="Glycosyl hydrolases family 2 sugar binding" evidence="13">
    <location>
        <begin position="51"/>
        <end position="216"/>
    </location>
</feature>
<dbReference type="Gene3D" id="2.60.120.260">
    <property type="entry name" value="Galactose-binding domain-like"/>
    <property type="match status" value="1"/>
</dbReference>
<dbReference type="FunFam" id="2.60.40.10:FF:000680">
    <property type="entry name" value="Beta-galactosidase"/>
    <property type="match status" value="1"/>
</dbReference>
<dbReference type="SUPFAM" id="SSF49303">
    <property type="entry name" value="beta-Galactosidase/glucuronidase domain"/>
    <property type="match status" value="2"/>
</dbReference>
<reference evidence="15 16" key="2">
    <citation type="submission" date="2015-01" db="EMBL/GenBank/DDBJ databases">
        <authorList>
            <consortium name="NBRP consortium"/>
            <person name="Sawabe T."/>
            <person name="Meirelles P."/>
            <person name="Feng G."/>
            <person name="Sayaka M."/>
            <person name="Hattori M."/>
            <person name="Ohkuma M."/>
        </authorList>
    </citation>
    <scope>NUCLEOTIDE SEQUENCE [LARGE SCALE GENOMIC DNA]</scope>
    <source>
        <strain evidence="16">JCM 19241</strain>
    </source>
</reference>
<name>A0A0B8QU46_9VIBR</name>
<evidence type="ECO:0000256" key="8">
    <source>
        <dbReference type="ARBA" id="ARBA00023295"/>
    </source>
</evidence>
<dbReference type="InterPro" id="IPR006104">
    <property type="entry name" value="Glyco_hydro_2_N"/>
</dbReference>
<dbReference type="Proteomes" id="UP000031666">
    <property type="component" value="Unassembled WGS sequence"/>
</dbReference>
<dbReference type="Gene3D" id="3.20.20.80">
    <property type="entry name" value="Glycosidases"/>
    <property type="match status" value="1"/>
</dbReference>
<keyword evidence="7" id="KW-0915">Sodium</keyword>
<dbReference type="InterPro" id="IPR006103">
    <property type="entry name" value="Glyco_hydro_2_cat"/>
</dbReference>
<dbReference type="InterPro" id="IPR032312">
    <property type="entry name" value="LacZ_4"/>
</dbReference>
<dbReference type="AlphaFoldDB" id="A0A0B8QU46"/>
<evidence type="ECO:0000256" key="7">
    <source>
        <dbReference type="ARBA" id="ARBA00023053"/>
    </source>
</evidence>
<evidence type="ECO:0000313" key="15">
    <source>
        <dbReference type="EMBL" id="GAM78468.1"/>
    </source>
</evidence>
<evidence type="ECO:0000256" key="2">
    <source>
        <dbReference type="ARBA" id="ARBA00001959"/>
    </source>
</evidence>
<dbReference type="PROSITE" id="PS00608">
    <property type="entry name" value="GLYCOSYL_HYDROL_F2_2"/>
    <property type="match status" value="1"/>
</dbReference>
<gene>
    <name evidence="15" type="ORF">JCM19241_3806</name>
</gene>
<evidence type="ECO:0000256" key="6">
    <source>
        <dbReference type="ARBA" id="ARBA00022801"/>
    </source>
</evidence>
<dbReference type="Gene3D" id="2.60.40.10">
    <property type="entry name" value="Immunoglobulins"/>
    <property type="match status" value="2"/>
</dbReference>
<organism evidence="15 16">
    <name type="scientific">Vibrio ishigakensis</name>
    <dbReference type="NCBI Taxonomy" id="1481914"/>
    <lineage>
        <taxon>Bacteria</taxon>
        <taxon>Pseudomonadati</taxon>
        <taxon>Pseudomonadota</taxon>
        <taxon>Gammaproteobacteria</taxon>
        <taxon>Vibrionales</taxon>
        <taxon>Vibrionaceae</taxon>
        <taxon>Vibrio</taxon>
    </lineage>
</organism>
<dbReference type="FunFam" id="3.20.20.80:FF:000018">
    <property type="entry name" value="Beta-galactosidase"/>
    <property type="match status" value="1"/>
</dbReference>
<keyword evidence="6 10" id="KW-0378">Hydrolase</keyword>
<comment type="catalytic activity">
    <reaction evidence="1">
        <text>Hydrolysis of terminal non-reducing beta-D-galactose residues in beta-D-galactosides.</text>
        <dbReference type="EC" id="3.2.1.23"/>
    </reaction>
</comment>
<dbReference type="PANTHER" id="PTHR46323">
    <property type="entry name" value="BETA-GALACTOSIDASE"/>
    <property type="match status" value="1"/>
</dbReference>
<feature type="domain" description="Glycoside hydrolase family 2 immunoglobulin-like beta-sandwich" evidence="11">
    <location>
        <begin position="219"/>
        <end position="332"/>
    </location>
</feature>
<evidence type="ECO:0000259" key="13">
    <source>
        <dbReference type="Pfam" id="PF02837"/>
    </source>
</evidence>
<evidence type="ECO:0000256" key="4">
    <source>
        <dbReference type="ARBA" id="ARBA00012756"/>
    </source>
</evidence>
<dbReference type="InterPro" id="IPR006101">
    <property type="entry name" value="Glyco_hydro_2"/>
</dbReference>
<dbReference type="EC" id="3.2.1.23" evidence="4"/>
<dbReference type="Pfam" id="PF02836">
    <property type="entry name" value="Glyco_hydro_2_C"/>
    <property type="match status" value="1"/>
</dbReference>
<dbReference type="STRING" id="1481914.JCM19241_3806"/>
<dbReference type="InterPro" id="IPR017853">
    <property type="entry name" value="GH"/>
</dbReference>
<proteinExistence type="inferred from homology"/>
<dbReference type="Pfam" id="PF00703">
    <property type="entry name" value="Glyco_hydro_2"/>
    <property type="match status" value="1"/>
</dbReference>
<evidence type="ECO:0000256" key="3">
    <source>
        <dbReference type="ARBA" id="ARBA00007401"/>
    </source>
</evidence>
<dbReference type="EMBL" id="BBSC01000014">
    <property type="protein sequence ID" value="GAM78468.1"/>
    <property type="molecule type" value="Genomic_DNA"/>
</dbReference>
<comment type="cofactor">
    <cofactor evidence="2">
        <name>Na(+)</name>
        <dbReference type="ChEBI" id="CHEBI:29101"/>
    </cofactor>
</comment>
<accession>A0A0B8QU46</accession>
<evidence type="ECO:0000256" key="5">
    <source>
        <dbReference type="ARBA" id="ARBA00013303"/>
    </source>
</evidence>
<evidence type="ECO:0000256" key="1">
    <source>
        <dbReference type="ARBA" id="ARBA00001412"/>
    </source>
</evidence>
<evidence type="ECO:0000256" key="9">
    <source>
        <dbReference type="ARBA" id="ARBA00032230"/>
    </source>
</evidence>
<sequence length="720" mass="83264">MKTFKQIIESRDWENQQVFDINRLPAHAPLNSYSSTEQALTKGLSDRQLCLNGEWKFMLFPQPEQVPHQVIEPGLDESDWHNMQVPNNWQTQGFDKPIYTNVKYPFENQPPYVPSDNPTGVYRTEFELPQIWQELDTRIIFDGVNSAFHLWCNGFWVGYSQDSRLAAEFDLSPYLKEGRNQITVMVMRWSDGSYLEDQDMWWLSGIFRDVTLLAKPKQSIADVFVQTELDACYRDAWLKVETTLTQCSDKHKVSIQLFDRDGIEVTKANVQPTATVLADERGRWKDKAQHRLYVENPNKWSAEAPNLYTLVVSLLDEAGEHIESESYRIGFRAVEISDGLLKLNGKPLLIRGVNRHEHNPHRGHTLTREDMIQDIKLIKQHNFNAVRAAHYPNHPLWYQLCDEYGLYVVDEANIETHGQEPMGRLSNDASWLNAYMARMTRMVERDKNHACIIIWSLGNESGLGTNHHAMYQWTKQRDISRPVQYEGGGSQSAATDIICPMYPLVEGEQRYPDAGEPDYLKPGIKRWISLPNEGRPLIMCEYAHAMGNSLGAFYKYWQAFREYPRLQGGFIWDWVDQGLEKVDEQGNKYWAYGGDFGDTINDRQFCINGLVSPDRTPHPSVIEAKKAQQFIQFKLIETQPLTIQMQSEYLFETIKDQRLVWQLTENGAVIESGELEVEIAPEGYQLETLLKELPQPKPNKEYHLNLEVSLCQDLTWADVA</sequence>
<dbReference type="PROSITE" id="PS00719">
    <property type="entry name" value="GLYCOSYL_HYDROL_F2_1"/>
    <property type="match status" value="1"/>
</dbReference>
<dbReference type="GO" id="GO:0009341">
    <property type="term" value="C:beta-galactosidase complex"/>
    <property type="evidence" value="ECO:0007669"/>
    <property type="project" value="TreeGrafter"/>
</dbReference>
<dbReference type="InterPro" id="IPR023230">
    <property type="entry name" value="Glyco_hydro_2_CS"/>
</dbReference>
<evidence type="ECO:0000313" key="16">
    <source>
        <dbReference type="Proteomes" id="UP000031666"/>
    </source>
</evidence>
<feature type="domain" description="Beta-galactosidase" evidence="14">
    <location>
        <begin position="645"/>
        <end position="718"/>
    </location>
</feature>
<dbReference type="InterPro" id="IPR036156">
    <property type="entry name" value="Beta-gal/glucu_dom_sf"/>
</dbReference>
<comment type="similarity">
    <text evidence="3 10">Belongs to the glycosyl hydrolase 2 family.</text>
</comment>
<dbReference type="InterPro" id="IPR006102">
    <property type="entry name" value="Ig-like_GH2"/>
</dbReference>
<dbReference type="SUPFAM" id="SSF49785">
    <property type="entry name" value="Galactose-binding domain-like"/>
    <property type="match status" value="1"/>
</dbReference>
<dbReference type="Pfam" id="PF02837">
    <property type="entry name" value="Glyco_hydro_2_N"/>
    <property type="match status" value="1"/>
</dbReference>
<dbReference type="InterPro" id="IPR008979">
    <property type="entry name" value="Galactose-bd-like_sf"/>
</dbReference>
<dbReference type="InterPro" id="IPR050347">
    <property type="entry name" value="Bact_Beta-galactosidase"/>
</dbReference>
<dbReference type="GO" id="GO:0005990">
    <property type="term" value="P:lactose catabolic process"/>
    <property type="evidence" value="ECO:0007669"/>
    <property type="project" value="TreeGrafter"/>
</dbReference>
<dbReference type="InterPro" id="IPR013783">
    <property type="entry name" value="Ig-like_fold"/>
</dbReference>
<keyword evidence="8 10" id="KW-0326">Glycosidase</keyword>
<comment type="caution">
    <text evidence="15">The sequence shown here is derived from an EMBL/GenBank/DDBJ whole genome shotgun (WGS) entry which is preliminary data.</text>
</comment>
<dbReference type="SUPFAM" id="SSF51445">
    <property type="entry name" value="(Trans)glycosidases"/>
    <property type="match status" value="1"/>
</dbReference>
<dbReference type="PRINTS" id="PR00132">
    <property type="entry name" value="GLHYDRLASE2"/>
</dbReference>
<dbReference type="PANTHER" id="PTHR46323:SF2">
    <property type="entry name" value="BETA-GALACTOSIDASE"/>
    <property type="match status" value="1"/>
</dbReference>
<feature type="domain" description="Glycoside hydrolase family 2 catalytic" evidence="12">
    <location>
        <begin position="334"/>
        <end position="633"/>
    </location>
</feature>
<evidence type="ECO:0000259" key="12">
    <source>
        <dbReference type="Pfam" id="PF02836"/>
    </source>
</evidence>
<protein>
    <recommendedName>
        <fullName evidence="5">Beta-galactosidase</fullName>
        <ecNumber evidence="4">3.2.1.23</ecNumber>
    </recommendedName>
    <alternativeName>
        <fullName evidence="9">Lactase</fullName>
    </alternativeName>
</protein>
<evidence type="ECO:0000256" key="10">
    <source>
        <dbReference type="RuleBase" id="RU361154"/>
    </source>
</evidence>